<name>A0A9P6A7X5_PLEER</name>
<sequence length="156" mass="17661">MRPACSGQSLGIVDKFNDRSQENSNIVHSSNIQRTLIFPPAATQYVSQYNRWTLPHRMRTLRVYVYSLTRLLGDQLLVQSATHTPSWLQINQLYPADGTPCPKPNQNQPDHLRGLLIEAKDGHRCCSAMRLASPTPTTRRYVRAAGQPVIPVYYSL</sequence>
<evidence type="ECO:0000313" key="2">
    <source>
        <dbReference type="Proteomes" id="UP000807025"/>
    </source>
</evidence>
<keyword evidence="2" id="KW-1185">Reference proteome</keyword>
<comment type="caution">
    <text evidence="1">The sequence shown here is derived from an EMBL/GenBank/DDBJ whole genome shotgun (WGS) entry which is preliminary data.</text>
</comment>
<dbReference type="AlphaFoldDB" id="A0A9P6A7X5"/>
<proteinExistence type="predicted"/>
<protein>
    <submittedName>
        <fullName evidence="1">Uncharacterized protein</fullName>
    </submittedName>
</protein>
<organism evidence="1 2">
    <name type="scientific">Pleurotus eryngii</name>
    <name type="common">Boletus of the steppes</name>
    <dbReference type="NCBI Taxonomy" id="5323"/>
    <lineage>
        <taxon>Eukaryota</taxon>
        <taxon>Fungi</taxon>
        <taxon>Dikarya</taxon>
        <taxon>Basidiomycota</taxon>
        <taxon>Agaricomycotina</taxon>
        <taxon>Agaricomycetes</taxon>
        <taxon>Agaricomycetidae</taxon>
        <taxon>Agaricales</taxon>
        <taxon>Pleurotineae</taxon>
        <taxon>Pleurotaceae</taxon>
        <taxon>Pleurotus</taxon>
    </lineage>
</organism>
<gene>
    <name evidence="1" type="ORF">BDN71DRAFT_1439774</name>
</gene>
<dbReference type="OrthoDB" id="10275549at2759"/>
<evidence type="ECO:0000313" key="1">
    <source>
        <dbReference type="EMBL" id="KAF9500891.1"/>
    </source>
</evidence>
<accession>A0A9P6A7X5</accession>
<dbReference type="Proteomes" id="UP000807025">
    <property type="component" value="Unassembled WGS sequence"/>
</dbReference>
<dbReference type="EMBL" id="MU154525">
    <property type="protein sequence ID" value="KAF9500891.1"/>
    <property type="molecule type" value="Genomic_DNA"/>
</dbReference>
<reference evidence="1" key="1">
    <citation type="submission" date="2020-11" db="EMBL/GenBank/DDBJ databases">
        <authorList>
            <consortium name="DOE Joint Genome Institute"/>
            <person name="Ahrendt S."/>
            <person name="Riley R."/>
            <person name="Andreopoulos W."/>
            <person name="Labutti K."/>
            <person name="Pangilinan J."/>
            <person name="Ruiz-Duenas F.J."/>
            <person name="Barrasa J.M."/>
            <person name="Sanchez-Garcia M."/>
            <person name="Camarero S."/>
            <person name="Miyauchi S."/>
            <person name="Serrano A."/>
            <person name="Linde D."/>
            <person name="Babiker R."/>
            <person name="Drula E."/>
            <person name="Ayuso-Fernandez I."/>
            <person name="Pacheco R."/>
            <person name="Padilla G."/>
            <person name="Ferreira P."/>
            <person name="Barriuso J."/>
            <person name="Kellner H."/>
            <person name="Castanera R."/>
            <person name="Alfaro M."/>
            <person name="Ramirez L."/>
            <person name="Pisabarro A.G."/>
            <person name="Kuo A."/>
            <person name="Tritt A."/>
            <person name="Lipzen A."/>
            <person name="He G."/>
            <person name="Yan M."/>
            <person name="Ng V."/>
            <person name="Cullen D."/>
            <person name="Martin F."/>
            <person name="Rosso M.-N."/>
            <person name="Henrissat B."/>
            <person name="Hibbett D."/>
            <person name="Martinez A.T."/>
            <person name="Grigoriev I.V."/>
        </authorList>
    </citation>
    <scope>NUCLEOTIDE SEQUENCE</scope>
    <source>
        <strain evidence="1">ATCC 90797</strain>
    </source>
</reference>